<keyword evidence="20" id="KW-1185">Reference proteome</keyword>
<evidence type="ECO:0000313" key="20">
    <source>
        <dbReference type="Proteomes" id="UP000031523"/>
    </source>
</evidence>
<dbReference type="GO" id="GO:0046872">
    <property type="term" value="F:metal ion binding"/>
    <property type="evidence" value="ECO:0007669"/>
    <property type="project" value="UniProtKB-KW"/>
</dbReference>
<evidence type="ECO:0000256" key="7">
    <source>
        <dbReference type="ARBA" id="ARBA00022490"/>
    </source>
</evidence>
<dbReference type="InterPro" id="IPR003594">
    <property type="entry name" value="HATPase_dom"/>
</dbReference>
<reference evidence="19 20" key="1">
    <citation type="submission" date="2015-01" db="EMBL/GenBank/DDBJ databases">
        <title>Enhanced salinomycin production by adjusting the supply of polyketide extender units in Streptomyce albus DSM 41398.</title>
        <authorList>
            <person name="Lu C."/>
        </authorList>
    </citation>
    <scope>NUCLEOTIDE SEQUENCE [LARGE SCALE GENOMIC DNA]</scope>
    <source>
        <strain evidence="20">ATCC 21838 / DSM 41398 / FERM P-419 / JCM 4703 / NBRC 107858</strain>
    </source>
</reference>
<keyword evidence="8" id="KW-0808">Transferase</keyword>
<protein>
    <recommendedName>
        <fullName evidence="5">Oxygen sensor histidine kinase NreB</fullName>
        <ecNumber evidence="4">2.7.13.3</ecNumber>
    </recommendedName>
    <alternativeName>
        <fullName evidence="15">Nitrogen regulation protein B</fullName>
    </alternativeName>
</protein>
<dbReference type="Pfam" id="PF02518">
    <property type="entry name" value="HATPase_c"/>
    <property type="match status" value="1"/>
</dbReference>
<evidence type="ECO:0000256" key="4">
    <source>
        <dbReference type="ARBA" id="ARBA00012438"/>
    </source>
</evidence>
<dbReference type="CDD" id="cd16917">
    <property type="entry name" value="HATPase_UhpB-NarQ-NarX-like"/>
    <property type="match status" value="1"/>
</dbReference>
<dbReference type="SMART" id="SM00387">
    <property type="entry name" value="HATPase_c"/>
    <property type="match status" value="1"/>
</dbReference>
<evidence type="ECO:0000256" key="6">
    <source>
        <dbReference type="ARBA" id="ARBA00022485"/>
    </source>
</evidence>
<dbReference type="PANTHER" id="PTHR24421">
    <property type="entry name" value="NITRATE/NITRITE SENSOR PROTEIN NARX-RELATED"/>
    <property type="match status" value="1"/>
</dbReference>
<proteinExistence type="predicted"/>
<evidence type="ECO:0000256" key="17">
    <source>
        <dbReference type="SAM" id="Phobius"/>
    </source>
</evidence>
<dbReference type="InterPro" id="IPR017205">
    <property type="entry name" value="Sig_transdc_His_kinase_ChrS"/>
</dbReference>
<keyword evidence="17" id="KW-0472">Membrane</keyword>
<feature type="transmembrane region" description="Helical" evidence="17">
    <location>
        <begin position="148"/>
        <end position="169"/>
    </location>
</feature>
<evidence type="ECO:0000256" key="9">
    <source>
        <dbReference type="ARBA" id="ARBA00022723"/>
    </source>
</evidence>
<dbReference type="EMBL" id="CP010519">
    <property type="protein sequence ID" value="AJE87694.1"/>
    <property type="molecule type" value="Genomic_DNA"/>
</dbReference>
<keyword evidence="11" id="KW-0408">Iron</keyword>
<dbReference type="InterPro" id="IPR005467">
    <property type="entry name" value="His_kinase_dom"/>
</dbReference>
<dbReference type="Gene3D" id="3.30.565.10">
    <property type="entry name" value="Histidine kinase-like ATPase, C-terminal domain"/>
    <property type="match status" value="1"/>
</dbReference>
<evidence type="ECO:0000256" key="8">
    <source>
        <dbReference type="ARBA" id="ARBA00022679"/>
    </source>
</evidence>
<evidence type="ECO:0000256" key="1">
    <source>
        <dbReference type="ARBA" id="ARBA00000085"/>
    </source>
</evidence>
<feature type="domain" description="Histidine kinase" evidence="18">
    <location>
        <begin position="219"/>
        <end position="453"/>
    </location>
</feature>
<comment type="catalytic activity">
    <reaction evidence="1">
        <text>ATP + protein L-histidine = ADP + protein N-phospho-L-histidine.</text>
        <dbReference type="EC" id="2.7.13.3"/>
    </reaction>
</comment>
<evidence type="ECO:0000313" key="19">
    <source>
        <dbReference type="EMBL" id="AJE87694.1"/>
    </source>
</evidence>
<dbReference type="PROSITE" id="PS50109">
    <property type="entry name" value="HIS_KIN"/>
    <property type="match status" value="1"/>
</dbReference>
<comment type="subcellular location">
    <subcellularLocation>
        <location evidence="3">Cytoplasm</location>
    </subcellularLocation>
</comment>
<keyword evidence="7" id="KW-0963">Cytoplasm</keyword>
<dbReference type="EC" id="2.7.13.3" evidence="4"/>
<comment type="cofactor">
    <cofactor evidence="2">
        <name>[4Fe-4S] cluster</name>
        <dbReference type="ChEBI" id="CHEBI:49883"/>
    </cofactor>
</comment>
<dbReference type="InterPro" id="IPR004358">
    <property type="entry name" value="Sig_transdc_His_kin-like_C"/>
</dbReference>
<dbReference type="GO" id="GO:0005737">
    <property type="term" value="C:cytoplasm"/>
    <property type="evidence" value="ECO:0007669"/>
    <property type="project" value="UniProtKB-SubCell"/>
</dbReference>
<evidence type="ECO:0000256" key="10">
    <source>
        <dbReference type="ARBA" id="ARBA00022777"/>
    </source>
</evidence>
<keyword evidence="17" id="KW-0812">Transmembrane</keyword>
<feature type="transmembrane region" description="Helical" evidence="17">
    <location>
        <begin position="48"/>
        <end position="66"/>
    </location>
</feature>
<feature type="compositionally biased region" description="Low complexity" evidence="16">
    <location>
        <begin position="386"/>
        <end position="403"/>
    </location>
</feature>
<evidence type="ECO:0000256" key="11">
    <source>
        <dbReference type="ARBA" id="ARBA00023004"/>
    </source>
</evidence>
<dbReference type="GO" id="GO:0046983">
    <property type="term" value="F:protein dimerization activity"/>
    <property type="evidence" value="ECO:0007669"/>
    <property type="project" value="InterPro"/>
</dbReference>
<evidence type="ECO:0000259" key="18">
    <source>
        <dbReference type="PROSITE" id="PS50109"/>
    </source>
</evidence>
<dbReference type="SUPFAM" id="SSF55874">
    <property type="entry name" value="ATPase domain of HSP90 chaperone/DNA topoisomerase II/histidine kinase"/>
    <property type="match status" value="1"/>
</dbReference>
<evidence type="ECO:0000256" key="15">
    <source>
        <dbReference type="ARBA" id="ARBA00030800"/>
    </source>
</evidence>
<evidence type="ECO:0000256" key="16">
    <source>
        <dbReference type="SAM" id="MobiDB-lite"/>
    </source>
</evidence>
<dbReference type="Pfam" id="PF07730">
    <property type="entry name" value="HisKA_3"/>
    <property type="match status" value="1"/>
</dbReference>
<evidence type="ECO:0000256" key="14">
    <source>
        <dbReference type="ARBA" id="ARBA00024827"/>
    </source>
</evidence>
<dbReference type="Proteomes" id="UP000031523">
    <property type="component" value="Chromosome"/>
</dbReference>
<dbReference type="PIRSF" id="PIRSF037434">
    <property type="entry name" value="STHK_ChrS"/>
    <property type="match status" value="1"/>
</dbReference>
<accession>A0A0B5F0V1</accession>
<feature type="transmembrane region" description="Helical" evidence="17">
    <location>
        <begin position="78"/>
        <end position="97"/>
    </location>
</feature>
<dbReference type="GO" id="GO:0016020">
    <property type="term" value="C:membrane"/>
    <property type="evidence" value="ECO:0007669"/>
    <property type="project" value="InterPro"/>
</dbReference>
<keyword evidence="17" id="KW-1133">Transmembrane helix</keyword>
<dbReference type="KEGG" id="sals:SLNWT_7318"/>
<gene>
    <name evidence="19" type="ORF">SLNWT_7318</name>
</gene>
<feature type="transmembrane region" description="Helical" evidence="17">
    <location>
        <begin position="109"/>
        <end position="133"/>
    </location>
</feature>
<dbReference type="InterPro" id="IPR011712">
    <property type="entry name" value="Sig_transdc_His_kin_sub3_dim/P"/>
</dbReference>
<dbReference type="GO" id="GO:0000155">
    <property type="term" value="F:phosphorelay sensor kinase activity"/>
    <property type="evidence" value="ECO:0007669"/>
    <property type="project" value="InterPro"/>
</dbReference>
<sequence length="458" mass="48382">MSTAAVEENRRWETHSDILFDALPYLLLLLPTAWSLTHDHSGGGQQPVLLALVAAAACWSALTYTLPTRRHSRRRYGTAPAAAYLAGLLALAAALMAHDRVFMLFAATGFLQALVLLPTCWAFACVAATSFVVNTVPAGLPEPTPTALIPYAGTIAFQTVLVGWINLLSSRLGQQHRDRRHTVAELRTALTENAGLYAQLITQAREAGIHDERRRMAGEIHDTLAQGLAGIIRQLEAAEHTETDDEDRRHHIRTAKTLARESLREARRSAQALRPEQLESTTLPEALGTLARTWAHGKELQLSFETTGTTTPLHPELEATLYRVTQEALTNTAKHARATQITLTLSYMDDLVVLDILDNGTGFPPPHPAVPDGTTAAGGTNGTAGAGSSDAADAAGGTSDTSGAVQAEGAAGAGHGLGLIAMRRRLSRVAGTLTIESAPGEGTALSAAVPAIPPGAGT</sequence>
<evidence type="ECO:0000256" key="5">
    <source>
        <dbReference type="ARBA" id="ARBA00017322"/>
    </source>
</evidence>
<comment type="function">
    <text evidence="14">Member of the two-component regulatory system NreB/NreC involved in the control of dissimilatory nitrate/nitrite reduction in response to oxygen. NreB functions as a direct oxygen sensor histidine kinase which is autophosphorylated, in the absence of oxygen, probably at the conserved histidine residue, and transfers its phosphate group probably to a conserved aspartate residue of NreC. NreB/NreC activates the expression of the nitrate (narGHJI) and nitrite (nir) reductase operons, as well as the putative nitrate transporter gene narT.</text>
</comment>
<dbReference type="InterPro" id="IPR036890">
    <property type="entry name" value="HATPase_C_sf"/>
</dbReference>
<dbReference type="InterPro" id="IPR050482">
    <property type="entry name" value="Sensor_HK_TwoCompSys"/>
</dbReference>
<name>A0A0B5F0V1_STRA4</name>
<keyword evidence="13" id="KW-0411">Iron-sulfur</keyword>
<dbReference type="GO" id="GO:0051539">
    <property type="term" value="F:4 iron, 4 sulfur cluster binding"/>
    <property type="evidence" value="ECO:0007669"/>
    <property type="project" value="UniProtKB-KW"/>
</dbReference>
<feature type="region of interest" description="Disordered" evidence="16">
    <location>
        <begin position="363"/>
        <end position="403"/>
    </location>
</feature>
<dbReference type="AlphaFoldDB" id="A0A0B5F0V1"/>
<evidence type="ECO:0000256" key="13">
    <source>
        <dbReference type="ARBA" id="ARBA00023014"/>
    </source>
</evidence>
<evidence type="ECO:0000256" key="3">
    <source>
        <dbReference type="ARBA" id="ARBA00004496"/>
    </source>
</evidence>
<organism evidence="19 20">
    <name type="scientific">Streptomyces albus (strain ATCC 21838 / DSM 41398 / FERM P-419 / JCM 4703 / NBRC 107858)</name>
    <dbReference type="NCBI Taxonomy" id="1081613"/>
    <lineage>
        <taxon>Bacteria</taxon>
        <taxon>Bacillati</taxon>
        <taxon>Actinomycetota</taxon>
        <taxon>Actinomycetes</taxon>
        <taxon>Kitasatosporales</taxon>
        <taxon>Streptomycetaceae</taxon>
        <taxon>Streptomyces</taxon>
    </lineage>
</organism>
<keyword evidence="9" id="KW-0479">Metal-binding</keyword>
<evidence type="ECO:0000256" key="12">
    <source>
        <dbReference type="ARBA" id="ARBA00023012"/>
    </source>
</evidence>
<keyword evidence="10 19" id="KW-0418">Kinase</keyword>
<keyword evidence="6" id="KW-0004">4Fe-4S</keyword>
<dbReference type="PANTHER" id="PTHR24421:SF62">
    <property type="entry name" value="SENSORY TRANSDUCTION HISTIDINE KINASE"/>
    <property type="match status" value="1"/>
</dbReference>
<dbReference type="PRINTS" id="PR00344">
    <property type="entry name" value="BCTRLSENSOR"/>
</dbReference>
<dbReference type="Gene3D" id="1.20.5.1930">
    <property type="match status" value="1"/>
</dbReference>
<evidence type="ECO:0000256" key="2">
    <source>
        <dbReference type="ARBA" id="ARBA00001966"/>
    </source>
</evidence>
<keyword evidence="12" id="KW-0902">Two-component regulatory system</keyword>